<protein>
    <submittedName>
        <fullName evidence="1">Uncharacterized protein</fullName>
    </submittedName>
</protein>
<reference evidence="1 2" key="1">
    <citation type="submission" date="2023-03" db="EMBL/GenBank/DDBJ databases">
        <title>High recombination rates correlate with genetic variation in Cardiocondyla obscurior ants.</title>
        <authorList>
            <person name="Errbii M."/>
        </authorList>
    </citation>
    <scope>NUCLEOTIDE SEQUENCE [LARGE SCALE GENOMIC DNA]</scope>
    <source>
        <strain evidence="1">Alpha-2009</strain>
        <tissue evidence="1">Whole body</tissue>
    </source>
</reference>
<name>A0AAW2ET45_9HYME</name>
<evidence type="ECO:0000313" key="2">
    <source>
        <dbReference type="Proteomes" id="UP001430953"/>
    </source>
</evidence>
<dbReference type="AlphaFoldDB" id="A0AAW2ET45"/>
<dbReference type="Proteomes" id="UP001430953">
    <property type="component" value="Unassembled WGS sequence"/>
</dbReference>
<sequence length="153" mass="17313">MEWSRFIRDMRTYSGTNVSGEQLYKNRRPTARLAFLISTSAQCNPRVRVFLRPTFSGASEFVTYRLVPLCRGILTRVSEPESGLIIADTGYIRERHGVNVSEQKAPGTMMMTPSAARFSYNPYLHPGEKLAVEVDTTNVHGFNYCIKDAIQTK</sequence>
<gene>
    <name evidence="1" type="ORF">PUN28_016815</name>
</gene>
<comment type="caution">
    <text evidence="1">The sequence shown here is derived from an EMBL/GenBank/DDBJ whole genome shotgun (WGS) entry which is preliminary data.</text>
</comment>
<proteinExistence type="predicted"/>
<dbReference type="EMBL" id="JADYXP020000019">
    <property type="protein sequence ID" value="KAL0105421.1"/>
    <property type="molecule type" value="Genomic_DNA"/>
</dbReference>
<accession>A0AAW2ET45</accession>
<evidence type="ECO:0000313" key="1">
    <source>
        <dbReference type="EMBL" id="KAL0105421.1"/>
    </source>
</evidence>
<organism evidence="1 2">
    <name type="scientific">Cardiocondyla obscurior</name>
    <dbReference type="NCBI Taxonomy" id="286306"/>
    <lineage>
        <taxon>Eukaryota</taxon>
        <taxon>Metazoa</taxon>
        <taxon>Ecdysozoa</taxon>
        <taxon>Arthropoda</taxon>
        <taxon>Hexapoda</taxon>
        <taxon>Insecta</taxon>
        <taxon>Pterygota</taxon>
        <taxon>Neoptera</taxon>
        <taxon>Endopterygota</taxon>
        <taxon>Hymenoptera</taxon>
        <taxon>Apocrita</taxon>
        <taxon>Aculeata</taxon>
        <taxon>Formicoidea</taxon>
        <taxon>Formicidae</taxon>
        <taxon>Myrmicinae</taxon>
        <taxon>Cardiocondyla</taxon>
    </lineage>
</organism>
<keyword evidence="2" id="KW-1185">Reference proteome</keyword>